<dbReference type="InterPro" id="IPR016036">
    <property type="entry name" value="Malonyl_transacylase_ACP-bd"/>
</dbReference>
<dbReference type="GO" id="GO:0004315">
    <property type="term" value="F:3-oxoacyl-[acyl-carrier-protein] synthase activity"/>
    <property type="evidence" value="ECO:0007669"/>
    <property type="project" value="InterPro"/>
</dbReference>
<feature type="domain" description="Carrier" evidence="7">
    <location>
        <begin position="1660"/>
        <end position="1738"/>
    </location>
</feature>
<organism evidence="10 11">
    <name type="scientific">Oncorhynchus mykiss</name>
    <name type="common">Rainbow trout</name>
    <name type="synonym">Salmo gairdneri</name>
    <dbReference type="NCBI Taxonomy" id="8022"/>
    <lineage>
        <taxon>Eukaryota</taxon>
        <taxon>Metazoa</taxon>
        <taxon>Chordata</taxon>
        <taxon>Craniata</taxon>
        <taxon>Vertebrata</taxon>
        <taxon>Euteleostomi</taxon>
        <taxon>Actinopterygii</taxon>
        <taxon>Neopterygii</taxon>
        <taxon>Teleostei</taxon>
        <taxon>Protacanthopterygii</taxon>
        <taxon>Salmoniformes</taxon>
        <taxon>Salmonidae</taxon>
        <taxon>Salmoninae</taxon>
        <taxon>Oncorhynchus</taxon>
    </lineage>
</organism>
<evidence type="ECO:0000256" key="4">
    <source>
        <dbReference type="ARBA" id="ARBA00022679"/>
    </source>
</evidence>
<keyword evidence="3" id="KW-0597">Phosphoprotein</keyword>
<dbReference type="InterPro" id="IPR036736">
    <property type="entry name" value="ACP-like_sf"/>
</dbReference>
<dbReference type="EMBL" id="FR904577">
    <property type="protein sequence ID" value="CDQ67237.1"/>
    <property type="molecule type" value="Genomic_DNA"/>
</dbReference>
<keyword evidence="2" id="KW-0596">Phosphopantetheine</keyword>
<dbReference type="InterPro" id="IPR020841">
    <property type="entry name" value="PKS_Beta-ketoAc_synthase_dom"/>
</dbReference>
<dbReference type="STRING" id="8022.A0A060WJC3"/>
<dbReference type="InterPro" id="IPR057326">
    <property type="entry name" value="KR_dom"/>
</dbReference>
<dbReference type="Pfam" id="PF00109">
    <property type="entry name" value="ketoacyl-synt"/>
    <property type="match status" value="1"/>
</dbReference>
<dbReference type="InterPro" id="IPR032821">
    <property type="entry name" value="PKS_assoc"/>
</dbReference>
<dbReference type="Pfam" id="PF16197">
    <property type="entry name" value="KAsynt_C_assoc"/>
    <property type="match status" value="1"/>
</dbReference>
<dbReference type="Pfam" id="PF00550">
    <property type="entry name" value="PP-binding"/>
    <property type="match status" value="1"/>
</dbReference>
<dbReference type="InterPro" id="IPR049552">
    <property type="entry name" value="PKS_DH_N"/>
</dbReference>
<proteinExistence type="predicted"/>
<keyword evidence="4" id="KW-0808">Transferase</keyword>
<feature type="region of interest" description="C-terminal hotdog fold" evidence="6">
    <location>
        <begin position="1029"/>
        <end position="1174"/>
    </location>
</feature>
<dbReference type="InterPro" id="IPR018201">
    <property type="entry name" value="Ketoacyl_synth_AS"/>
</dbReference>
<dbReference type="InterPro" id="IPR014043">
    <property type="entry name" value="Acyl_transferase_dom"/>
</dbReference>
<dbReference type="PROSITE" id="PS00606">
    <property type="entry name" value="KS3_1"/>
    <property type="match status" value="1"/>
</dbReference>
<dbReference type="SUPFAM" id="SSF51735">
    <property type="entry name" value="NAD(P)-binding Rossmann-fold domains"/>
    <property type="match status" value="1"/>
</dbReference>
<dbReference type="Pfam" id="PF14765">
    <property type="entry name" value="PS-DH"/>
    <property type="match status" value="1"/>
</dbReference>
<feature type="active site" description="Proton acceptor; for dehydratase activity" evidence="6">
    <location>
        <position position="925"/>
    </location>
</feature>
<dbReference type="InterPro" id="IPR049900">
    <property type="entry name" value="PKS_mFAS_DH"/>
</dbReference>
<dbReference type="GO" id="GO:0004314">
    <property type="term" value="F:[acyl-carrier-protein] S-malonyltransferase activity"/>
    <property type="evidence" value="ECO:0007669"/>
    <property type="project" value="UniProtKB-EC"/>
</dbReference>
<dbReference type="Pfam" id="PF00698">
    <property type="entry name" value="Acyl_transf_1"/>
    <property type="match status" value="1"/>
</dbReference>
<comment type="catalytic activity">
    <reaction evidence="5">
        <text>holo-[ACP] + malonyl-CoA = malonyl-[ACP] + CoA</text>
        <dbReference type="Rhea" id="RHEA:41792"/>
        <dbReference type="Rhea" id="RHEA-COMP:9623"/>
        <dbReference type="Rhea" id="RHEA-COMP:9685"/>
        <dbReference type="ChEBI" id="CHEBI:57287"/>
        <dbReference type="ChEBI" id="CHEBI:57384"/>
        <dbReference type="ChEBI" id="CHEBI:64479"/>
        <dbReference type="ChEBI" id="CHEBI:78449"/>
        <dbReference type="EC" id="2.3.1.39"/>
    </reaction>
    <physiologicalReaction direction="left-to-right" evidence="5">
        <dbReference type="Rhea" id="RHEA:41793"/>
    </physiologicalReaction>
</comment>
<dbReference type="InterPro" id="IPR016035">
    <property type="entry name" value="Acyl_Trfase/lysoPLipase"/>
</dbReference>
<reference evidence="10" key="2">
    <citation type="submission" date="2014-03" db="EMBL/GenBank/DDBJ databases">
        <authorList>
            <person name="Genoscope - CEA"/>
        </authorList>
    </citation>
    <scope>NUCLEOTIDE SEQUENCE</scope>
</reference>
<feature type="active site" description="Proton donor; for dehydratase activity" evidence="6">
    <location>
        <position position="1092"/>
    </location>
</feature>
<feature type="domain" description="PKS/mFAS DH" evidence="9">
    <location>
        <begin position="890"/>
        <end position="1174"/>
    </location>
</feature>
<reference evidence="10" key="1">
    <citation type="journal article" date="2014" name="Nat. Commun.">
        <title>The rainbow trout genome provides novel insights into evolution after whole-genome duplication in vertebrates.</title>
        <authorList>
            <person name="Berthelot C."/>
            <person name="Brunet F."/>
            <person name="Chalopin D."/>
            <person name="Juanchich A."/>
            <person name="Bernard M."/>
            <person name="Noel B."/>
            <person name="Bento P."/>
            <person name="Da Silva C."/>
            <person name="Labadie K."/>
            <person name="Alberti A."/>
            <person name="Aury J.M."/>
            <person name="Louis A."/>
            <person name="Dehais P."/>
            <person name="Bardou P."/>
            <person name="Montfort J."/>
            <person name="Klopp C."/>
            <person name="Cabau C."/>
            <person name="Gaspin C."/>
            <person name="Thorgaard G.H."/>
            <person name="Boussaha M."/>
            <person name="Quillet E."/>
            <person name="Guyomard R."/>
            <person name="Galiana D."/>
            <person name="Bobe J."/>
            <person name="Volff J.N."/>
            <person name="Genet C."/>
            <person name="Wincker P."/>
            <person name="Jaillon O."/>
            <person name="Roest Crollius H."/>
            <person name="Guiguen Y."/>
        </authorList>
    </citation>
    <scope>NUCLEOTIDE SEQUENCE [LARGE SCALE GENOMIC DNA]</scope>
</reference>
<dbReference type="Pfam" id="PF08659">
    <property type="entry name" value="KR"/>
    <property type="match status" value="1"/>
</dbReference>
<dbReference type="InterPro" id="IPR013968">
    <property type="entry name" value="PKS_KR"/>
</dbReference>
<dbReference type="SMART" id="SM00827">
    <property type="entry name" value="PKS_AT"/>
    <property type="match status" value="1"/>
</dbReference>
<feature type="domain" description="Ketosynthase family 3 (KS3)" evidence="8">
    <location>
        <begin position="5"/>
        <end position="432"/>
    </location>
</feature>
<protein>
    <submittedName>
        <fullName evidence="10">Uncharacterized protein</fullName>
    </submittedName>
</protein>
<dbReference type="PROSITE" id="PS52004">
    <property type="entry name" value="KS3_2"/>
    <property type="match status" value="1"/>
</dbReference>
<dbReference type="SUPFAM" id="SSF55048">
    <property type="entry name" value="Probable ACP-binding domain of malonyl-CoA ACP transacylase"/>
    <property type="match status" value="1"/>
</dbReference>
<dbReference type="PaxDb" id="8022-A0A060WJC3"/>
<evidence type="ECO:0000313" key="11">
    <source>
        <dbReference type="Proteomes" id="UP000193380"/>
    </source>
</evidence>
<evidence type="ECO:0000313" key="10">
    <source>
        <dbReference type="EMBL" id="CDQ67237.1"/>
    </source>
</evidence>
<dbReference type="InterPro" id="IPR009081">
    <property type="entry name" value="PP-bd_ACP"/>
</dbReference>
<evidence type="ECO:0000256" key="5">
    <source>
        <dbReference type="ARBA" id="ARBA00048404"/>
    </source>
</evidence>
<dbReference type="GO" id="GO:0006633">
    <property type="term" value="P:fatty acid biosynthetic process"/>
    <property type="evidence" value="ECO:0007669"/>
    <property type="project" value="UniProtKB-UniPathway"/>
</dbReference>
<dbReference type="InterPro" id="IPR014031">
    <property type="entry name" value="Ketoacyl_synth_C"/>
</dbReference>
<dbReference type="PANTHER" id="PTHR45681:SF8">
    <property type="entry name" value="CARRIER DOMAIN-CONTAINING PROTEIN"/>
    <property type="match status" value="1"/>
</dbReference>
<evidence type="ECO:0000256" key="1">
    <source>
        <dbReference type="ARBA" id="ARBA00005194"/>
    </source>
</evidence>
<sequence>MEDNKDEIAIVGIGCNFPGGEGLDNFWKVLLEGRNCVVDIPDERFDSTYWYDPDDSKPGKTQTTKAALIDGFNEFDHKFFGITEAETDFMDPQHKLLLQCTYRALEDAGMPMEKVSGTRTGVYIGLMNRDYETLLNNRPSTITHYNGTGTAMSVAANRISFIFNLTGPSFAIDSACSSSLVALHSACQAIKQGRDCEMALCGGVSCIIEPRVFVALSKAKMISPEGTSKPFSSRADGYGRGEGCGIILLKPLKNALRDFDKVWGIVRRTAVNQDGHTVTPITKPSMVQQVELLHRIYSAESDLSSVQYIEAHGTGTPVGDPIEAGSISKVIAKARPPGSETLRIGSVKGNIGHTESAAGVAGLIKVLLMMKHEIIVPSLFYSEDSASIDAKALNVRVPIKAEKWEKTEPMARLAGINSFGFGGTNAHAIVKEYVQGNNTRLTTYDSPKLFVLSAASENSLAMSITDTYQRLSRDKQTDILTLMFTSACRRSHLRHKYRKAFMTSSVPDLENQLQCAMNRKLEPSRSDNRLIFVFCGNGVTYRGMCKQLLKEEPVFREKVREVENLFQNYKSTGISQKIANDFDNDDYTKPDVVQPLLFAIQVGIASLFKHWGIKPDAILGHSVGEIAAAHCSGLLSLEDAVKVIYFRSTLQSKVTGGKMLVVSNMVVSEVLKILPIYSGKVCLAAFNSPQSCALSGDADAIDNIHQKLTALFRGKNLFLRVLDVPAAYHSHMMDPIVDHIEESIGSLTANKMDCELFSTVTGDMYTHGDFSTGRYWARNIREPVSFEHTMKAATKDQKNVVFVEIGPRRALQRYIQETLGNDTIVLSSVQPEKDHVTMLTTVSKVFEQGVHVDWDKFYEGCEASPTPLPRYQFDNLTKEVYFEAVRQGNEKTASSQHPLISQTKHESKEHKCNLSSDTAAYLWEHKNNGVAIAPGALYVELAFASIMASSRPKMPICSMQLSVTFQSLFTLSTNSQHLKVVLEATENETMFKIQSPSATHASGTICCRSGRTLVEEQTICPDVIFKRCKSVVKGEEIYSFLSRAGFEYGPIFRQLDDVHFGDEFKEAVSAIKVSGEVLKQLHEYFLHPVVLDYFLQMTAMVAVGGLTTRPVFPSAIGSVVIAAPLQEDMIMYLRAIQETSDYLDVCGCFSNKDGHVLVELKHVRISFLGNCSHVAESFFFHNELFTITDNTHVSRKPKALIFEDILGVGTALRPYLHQTSFFVLNREFGTNPQVRDLVSHSLQGDAGVDSQEVLFMWGVQDLSHLSTEMALECLVDCCEHYRQIVLALKENECSCTIRVITYRSAETTVDHVSPGFVLSGMTRACAAEIPGLSFQLIDLASVSSEDIQALVHVINTSKHPEVMISRGQIYSTVIVRTPIKGIASSEGTLFKKSCVYIVTGGLSGLGLETVKFIAHRGGGCIATLSRSPMSAEMQLEMDTLQRRCGVSIMSVQCDVSVSGQVVNAITAIVQMFPSCPIKGVFHSAAVLHDALIEALDRSHFNEVLRPKVNGALNLHYATQHNKLDYFVCYSSISSFIGNASQSNYAAANSFLDTFSHYRRNLGLAGQSINWGPLNLGLLLNRDNFQRFLEAKGMMIMEVSEVHEALEKCLLMNNPQQVICKFNFRNLSNHVLSQNASLRGRLTALVEQELENTNMTEPIVQQLSTAHENVRAMLSEITSVSIDEVNDDTALYALGIDSMLAMTLQNYIFQERGVNVPLVKLLDPNTTLSTLVTLLKESG</sequence>
<evidence type="ECO:0000259" key="7">
    <source>
        <dbReference type="PROSITE" id="PS50075"/>
    </source>
</evidence>
<dbReference type="InterPro" id="IPR049551">
    <property type="entry name" value="PKS_DH_C"/>
</dbReference>
<dbReference type="InterPro" id="IPR036291">
    <property type="entry name" value="NAD(P)-bd_dom_sf"/>
</dbReference>
<dbReference type="Proteomes" id="UP000193380">
    <property type="component" value="Unassembled WGS sequence"/>
</dbReference>
<dbReference type="PANTHER" id="PTHR45681">
    <property type="entry name" value="POLYKETIDE SYNTHASE 44-RELATED"/>
    <property type="match status" value="1"/>
</dbReference>
<dbReference type="UniPathway" id="UPA00094"/>
<dbReference type="SMART" id="SM00825">
    <property type="entry name" value="PKS_KS"/>
    <property type="match status" value="1"/>
</dbReference>
<dbReference type="InterPro" id="IPR020807">
    <property type="entry name" value="PKS_DH"/>
</dbReference>
<gene>
    <name evidence="10" type="ORF">GSONMT00048563001</name>
</gene>
<evidence type="ECO:0000259" key="8">
    <source>
        <dbReference type="PROSITE" id="PS52004"/>
    </source>
</evidence>
<dbReference type="SUPFAM" id="SSF47336">
    <property type="entry name" value="ACP-like"/>
    <property type="match status" value="1"/>
</dbReference>
<dbReference type="SMART" id="SM00822">
    <property type="entry name" value="PKS_KR"/>
    <property type="match status" value="1"/>
</dbReference>
<evidence type="ECO:0000256" key="6">
    <source>
        <dbReference type="PROSITE-ProRule" id="PRU01363"/>
    </source>
</evidence>
<dbReference type="SUPFAM" id="SSF53901">
    <property type="entry name" value="Thiolase-like"/>
    <property type="match status" value="1"/>
</dbReference>
<dbReference type="InterPro" id="IPR014030">
    <property type="entry name" value="Ketoacyl_synth_N"/>
</dbReference>
<comment type="pathway">
    <text evidence="1">Lipid metabolism; fatty acid biosynthesis.</text>
</comment>
<dbReference type="Gene3D" id="3.10.129.110">
    <property type="entry name" value="Polyketide synthase dehydratase"/>
    <property type="match status" value="1"/>
</dbReference>
<evidence type="ECO:0000259" key="9">
    <source>
        <dbReference type="PROSITE" id="PS52019"/>
    </source>
</evidence>
<dbReference type="InterPro" id="IPR016039">
    <property type="entry name" value="Thiolase-like"/>
</dbReference>
<evidence type="ECO:0000256" key="3">
    <source>
        <dbReference type="ARBA" id="ARBA00022553"/>
    </source>
</evidence>
<name>A0A060WJC3_ONCMY</name>
<accession>A0A060WJC3</accession>
<dbReference type="CDD" id="cd05274">
    <property type="entry name" value="KR_FAS_SDR_x"/>
    <property type="match status" value="1"/>
</dbReference>
<dbReference type="Gene3D" id="3.40.366.10">
    <property type="entry name" value="Malonyl-Coenzyme A Acyl Carrier Protein, domain 2"/>
    <property type="match status" value="1"/>
</dbReference>
<dbReference type="InterPro" id="IPR042104">
    <property type="entry name" value="PKS_dehydratase_sf"/>
</dbReference>
<dbReference type="InterPro" id="IPR050444">
    <property type="entry name" value="Polyketide_Synthase"/>
</dbReference>
<dbReference type="InterPro" id="IPR001227">
    <property type="entry name" value="Ac_transferase_dom_sf"/>
</dbReference>
<dbReference type="Pfam" id="PF02801">
    <property type="entry name" value="Ketoacyl-synt_C"/>
    <property type="match status" value="1"/>
</dbReference>
<dbReference type="CDD" id="cd00833">
    <property type="entry name" value="PKS"/>
    <property type="match status" value="1"/>
</dbReference>
<dbReference type="Gene3D" id="1.10.1200.10">
    <property type="entry name" value="ACP-like"/>
    <property type="match status" value="1"/>
</dbReference>
<feature type="region of interest" description="N-terminal hotdog fold" evidence="6">
    <location>
        <begin position="890"/>
        <end position="1012"/>
    </location>
</feature>
<dbReference type="Gene3D" id="3.40.50.720">
    <property type="entry name" value="NAD(P)-binding Rossmann-like Domain"/>
    <property type="match status" value="1"/>
</dbReference>
<evidence type="ECO:0000256" key="2">
    <source>
        <dbReference type="ARBA" id="ARBA00022450"/>
    </source>
</evidence>
<dbReference type="PROSITE" id="PS50075">
    <property type="entry name" value="CARRIER"/>
    <property type="match status" value="1"/>
</dbReference>
<dbReference type="Gene3D" id="3.40.47.10">
    <property type="match status" value="1"/>
</dbReference>
<dbReference type="SUPFAM" id="SSF52151">
    <property type="entry name" value="FabD/lysophospholipase-like"/>
    <property type="match status" value="1"/>
</dbReference>
<dbReference type="SMART" id="SM00826">
    <property type="entry name" value="PKS_DH"/>
    <property type="match status" value="1"/>
</dbReference>
<dbReference type="Pfam" id="PF21089">
    <property type="entry name" value="PKS_DH_N"/>
    <property type="match status" value="1"/>
</dbReference>
<dbReference type="PROSITE" id="PS52019">
    <property type="entry name" value="PKS_MFAS_DH"/>
    <property type="match status" value="1"/>
</dbReference>
<dbReference type="Gene3D" id="3.30.70.3290">
    <property type="match status" value="1"/>
</dbReference>